<dbReference type="Proteomes" id="UP000230750">
    <property type="component" value="Unassembled WGS sequence"/>
</dbReference>
<evidence type="ECO:0000313" key="2">
    <source>
        <dbReference type="EMBL" id="PIK37575.1"/>
    </source>
</evidence>
<comment type="caution">
    <text evidence="2">The sequence shown here is derived from an EMBL/GenBank/DDBJ whole genome shotgun (WGS) entry which is preliminary data.</text>
</comment>
<feature type="compositionally biased region" description="Polar residues" evidence="1">
    <location>
        <begin position="43"/>
        <end position="52"/>
    </location>
</feature>
<feature type="region of interest" description="Disordered" evidence="1">
    <location>
        <begin position="38"/>
        <end position="63"/>
    </location>
</feature>
<dbReference type="STRING" id="307972.A0A2G8JPF4"/>
<feature type="compositionally biased region" description="Basic and acidic residues" evidence="1">
    <location>
        <begin position="53"/>
        <end position="63"/>
    </location>
</feature>
<evidence type="ECO:0000313" key="3">
    <source>
        <dbReference type="Proteomes" id="UP000230750"/>
    </source>
</evidence>
<organism evidence="2 3">
    <name type="scientific">Stichopus japonicus</name>
    <name type="common">Sea cucumber</name>
    <dbReference type="NCBI Taxonomy" id="307972"/>
    <lineage>
        <taxon>Eukaryota</taxon>
        <taxon>Metazoa</taxon>
        <taxon>Echinodermata</taxon>
        <taxon>Eleutherozoa</taxon>
        <taxon>Echinozoa</taxon>
        <taxon>Holothuroidea</taxon>
        <taxon>Aspidochirotacea</taxon>
        <taxon>Aspidochirotida</taxon>
        <taxon>Stichopodidae</taxon>
        <taxon>Apostichopus</taxon>
    </lineage>
</organism>
<proteinExistence type="predicted"/>
<reference evidence="2 3" key="1">
    <citation type="journal article" date="2017" name="PLoS Biol.">
        <title>The sea cucumber genome provides insights into morphological evolution and visceral regeneration.</title>
        <authorList>
            <person name="Zhang X."/>
            <person name="Sun L."/>
            <person name="Yuan J."/>
            <person name="Sun Y."/>
            <person name="Gao Y."/>
            <person name="Zhang L."/>
            <person name="Li S."/>
            <person name="Dai H."/>
            <person name="Hamel J.F."/>
            <person name="Liu C."/>
            <person name="Yu Y."/>
            <person name="Liu S."/>
            <person name="Lin W."/>
            <person name="Guo K."/>
            <person name="Jin S."/>
            <person name="Xu P."/>
            <person name="Storey K.B."/>
            <person name="Huan P."/>
            <person name="Zhang T."/>
            <person name="Zhou Y."/>
            <person name="Zhang J."/>
            <person name="Lin C."/>
            <person name="Li X."/>
            <person name="Xing L."/>
            <person name="Huo D."/>
            <person name="Sun M."/>
            <person name="Wang L."/>
            <person name="Mercier A."/>
            <person name="Li F."/>
            <person name="Yang H."/>
            <person name="Xiang J."/>
        </authorList>
    </citation>
    <scope>NUCLEOTIDE SEQUENCE [LARGE SCALE GENOMIC DNA]</scope>
    <source>
        <strain evidence="2">Shaxun</strain>
        <tissue evidence="2">Muscle</tissue>
    </source>
</reference>
<dbReference type="EMBL" id="MRZV01001479">
    <property type="protein sequence ID" value="PIK37575.1"/>
    <property type="molecule type" value="Genomic_DNA"/>
</dbReference>
<evidence type="ECO:0000256" key="1">
    <source>
        <dbReference type="SAM" id="MobiDB-lite"/>
    </source>
</evidence>
<keyword evidence="3" id="KW-1185">Reference proteome</keyword>
<accession>A0A2G8JPF4</accession>
<sequence>MDSTDTNRHHASRALVSNGSYLFDCIFHLTTPSTDPSLHGQDVFTTQSQNRSADGRTGENNERDHLGMRIIKIHAWESPFTKLVEESRRCETRQVHFASVMRSFNVTLYDLGPRIVAFTTFTVYGAMGNPIVTPVVFPL</sequence>
<name>A0A2G8JPF4_STIJA</name>
<dbReference type="OrthoDB" id="6500128at2759"/>
<protein>
    <submittedName>
        <fullName evidence="2">Putative multidrug resistance-associated protein 4 isoform X3</fullName>
    </submittedName>
</protein>
<gene>
    <name evidence="2" type="ORF">BSL78_25587</name>
</gene>
<dbReference type="AlphaFoldDB" id="A0A2G8JPF4"/>